<dbReference type="Pfam" id="PF00171">
    <property type="entry name" value="Aldedh"/>
    <property type="match status" value="1"/>
</dbReference>
<comment type="caution">
    <text evidence="3">The sequence shown here is derived from an EMBL/GenBank/DDBJ whole genome shotgun (WGS) entry which is preliminary data.</text>
</comment>
<dbReference type="Gene3D" id="3.40.605.10">
    <property type="entry name" value="Aldehyde Dehydrogenase, Chain A, domain 1"/>
    <property type="match status" value="1"/>
</dbReference>
<dbReference type="EMBL" id="DTHB01000057">
    <property type="protein sequence ID" value="HGB15588.1"/>
    <property type="molecule type" value="Genomic_DNA"/>
</dbReference>
<dbReference type="InterPro" id="IPR016163">
    <property type="entry name" value="Ald_DH_C"/>
</dbReference>
<dbReference type="Gene3D" id="3.40.309.10">
    <property type="entry name" value="Aldehyde Dehydrogenase, Chain A, domain 2"/>
    <property type="match status" value="1"/>
</dbReference>
<name>A0A7C3WIV2_9BACT</name>
<dbReference type="InterPro" id="IPR016160">
    <property type="entry name" value="Ald_DH_CS_CYS"/>
</dbReference>
<feature type="domain" description="Aldehyde dehydrogenase" evidence="2">
    <location>
        <begin position="3"/>
        <end position="345"/>
    </location>
</feature>
<evidence type="ECO:0000256" key="1">
    <source>
        <dbReference type="ARBA" id="ARBA00023002"/>
    </source>
</evidence>
<dbReference type="InterPro" id="IPR016161">
    <property type="entry name" value="Ald_DH/histidinol_DH"/>
</dbReference>
<dbReference type="AlphaFoldDB" id="A0A7C3WIV2"/>
<keyword evidence="1" id="KW-0560">Oxidoreductase</keyword>
<evidence type="ECO:0000259" key="2">
    <source>
        <dbReference type="Pfam" id="PF00171"/>
    </source>
</evidence>
<gene>
    <name evidence="3" type="ORF">ENV62_10195</name>
</gene>
<dbReference type="PANTHER" id="PTHR11699">
    <property type="entry name" value="ALDEHYDE DEHYDROGENASE-RELATED"/>
    <property type="match status" value="1"/>
</dbReference>
<dbReference type="SUPFAM" id="SSF53720">
    <property type="entry name" value="ALDH-like"/>
    <property type="match status" value="1"/>
</dbReference>
<dbReference type="PROSITE" id="PS00070">
    <property type="entry name" value="ALDEHYDE_DEHYDR_CYS"/>
    <property type="match status" value="1"/>
</dbReference>
<dbReference type="GO" id="GO:0016620">
    <property type="term" value="F:oxidoreductase activity, acting on the aldehyde or oxo group of donors, NAD or NADP as acceptor"/>
    <property type="evidence" value="ECO:0007669"/>
    <property type="project" value="InterPro"/>
</dbReference>
<accession>A0A7C3WIV2</accession>
<dbReference type="InterPro" id="IPR016162">
    <property type="entry name" value="Ald_DH_N"/>
</dbReference>
<evidence type="ECO:0000313" key="3">
    <source>
        <dbReference type="EMBL" id="HGB15588.1"/>
    </source>
</evidence>
<dbReference type="InterPro" id="IPR015590">
    <property type="entry name" value="Aldehyde_DH_dom"/>
</dbReference>
<sequence length="424" mass="47557">MAMTFDDRLEKVMELAKVLPRYKQNLMQLAARNLKFAVRDTSYEVDITIDRLQLFEHTEYFLSNRRPLGGPDSRVAVMLSYNGSAWLNTVIASIYLVGNKILAKFASRGSELMDLTESLYRPIFGTDVQFYRGSGPRFMQEVLKAPDISCVIVFGFDANALPYEADFRHTGKKFIFEGPGVDPFIVFPDADLELAMTDLMTAKFSYSGQTCTAPKRIFLHRDIYTQFLEELVRRVRQLKVGDPLDPETQVSPVGSELAVRRIKEQLRDAVDHKARILYGGKIEGQLVYPTVIAEATDEMLGMKEEVFGPVVFASPFESAAEVIARARNHRYGLRAAVFGGPEAKAVARSLAGEKYCHPVPAFTFGKFGTVALNAPRLETWRGSFVTKAVGGYGYSGWIWETVDGRFRLRQGPKLLSIETSVPLE</sequence>
<proteinExistence type="predicted"/>
<protein>
    <submittedName>
        <fullName evidence="3">Aldehyde dehydrogenase family protein</fullName>
    </submittedName>
</protein>
<organism evidence="3">
    <name type="scientific">Desulfobacca acetoxidans</name>
    <dbReference type="NCBI Taxonomy" id="60893"/>
    <lineage>
        <taxon>Bacteria</taxon>
        <taxon>Pseudomonadati</taxon>
        <taxon>Thermodesulfobacteriota</taxon>
        <taxon>Desulfobaccia</taxon>
        <taxon>Desulfobaccales</taxon>
        <taxon>Desulfobaccaceae</taxon>
        <taxon>Desulfobacca</taxon>
    </lineage>
</organism>
<reference evidence="3" key="1">
    <citation type="journal article" date="2020" name="mSystems">
        <title>Genome- and Community-Level Interaction Insights into Carbon Utilization and Element Cycling Functions of Hydrothermarchaeota in Hydrothermal Sediment.</title>
        <authorList>
            <person name="Zhou Z."/>
            <person name="Liu Y."/>
            <person name="Xu W."/>
            <person name="Pan J."/>
            <person name="Luo Z.H."/>
            <person name="Li M."/>
        </authorList>
    </citation>
    <scope>NUCLEOTIDE SEQUENCE [LARGE SCALE GENOMIC DNA]</scope>
    <source>
        <strain evidence="3">SpSt-776</strain>
    </source>
</reference>